<dbReference type="EMBL" id="BTPD01000011">
    <property type="protein sequence ID" value="GMQ30711.1"/>
    <property type="molecule type" value="Genomic_DNA"/>
</dbReference>
<dbReference type="InterPro" id="IPR041459">
    <property type="entry name" value="MPTase-PolyVal"/>
</dbReference>
<dbReference type="InterPro" id="IPR017113">
    <property type="entry name" value="Antirestriction_ArdC"/>
</dbReference>
<accession>A0ABQ6PRT4</accession>
<feature type="region of interest" description="Disordered" evidence="1">
    <location>
        <begin position="1"/>
        <end position="23"/>
    </location>
</feature>
<keyword evidence="5" id="KW-1185">Reference proteome</keyword>
<evidence type="ECO:0000259" key="2">
    <source>
        <dbReference type="Pfam" id="PF08401"/>
    </source>
</evidence>
<feature type="domain" description="Polyvalent protein metallopeptidase" evidence="3">
    <location>
        <begin position="191"/>
        <end position="309"/>
    </location>
</feature>
<dbReference type="RefSeq" id="WP_338225421.1">
    <property type="nucleotide sequence ID" value="NZ_BTPD01000011.1"/>
</dbReference>
<comment type="caution">
    <text evidence="4">The sequence shown here is derived from an EMBL/GenBank/DDBJ whole genome shotgun (WGS) entry which is preliminary data.</text>
</comment>
<evidence type="ECO:0000313" key="5">
    <source>
        <dbReference type="Proteomes" id="UP001338309"/>
    </source>
</evidence>
<feature type="domain" description="N-terminal" evidence="2">
    <location>
        <begin position="32"/>
        <end position="152"/>
    </location>
</feature>
<dbReference type="PIRSF" id="PIRSF037112">
    <property type="entry name" value="Antirestriction_ArdC"/>
    <property type="match status" value="1"/>
</dbReference>
<gene>
    <name evidence="4" type="ORF">Aconfl_33540</name>
</gene>
<evidence type="ECO:0000259" key="3">
    <source>
        <dbReference type="Pfam" id="PF18818"/>
    </source>
</evidence>
<proteinExistence type="predicted"/>
<name>A0ABQ6PRT4_9BACT</name>
<protein>
    <submittedName>
        <fullName evidence="4">Zincin-like metallopeptidase domain-containing protein</fullName>
    </submittedName>
</protein>
<reference evidence="4 5" key="1">
    <citation type="submission" date="2023-08" db="EMBL/GenBank/DDBJ databases">
        <title>Draft genome sequence of Algoriphagus confluentis.</title>
        <authorList>
            <person name="Takatani N."/>
            <person name="Hosokawa M."/>
            <person name="Sawabe T."/>
        </authorList>
    </citation>
    <scope>NUCLEOTIDE SEQUENCE [LARGE SCALE GENOMIC DNA]</scope>
    <source>
        <strain evidence="4 5">NBRC 111222</strain>
    </source>
</reference>
<organism evidence="4 5">
    <name type="scientific">Algoriphagus confluentis</name>
    <dbReference type="NCBI Taxonomy" id="1697556"/>
    <lineage>
        <taxon>Bacteria</taxon>
        <taxon>Pseudomonadati</taxon>
        <taxon>Bacteroidota</taxon>
        <taxon>Cytophagia</taxon>
        <taxon>Cytophagales</taxon>
        <taxon>Cyclobacteriaceae</taxon>
        <taxon>Algoriphagus</taxon>
    </lineage>
</organism>
<dbReference type="Pfam" id="PF18818">
    <property type="entry name" value="MPTase-PolyVal"/>
    <property type="match status" value="1"/>
</dbReference>
<evidence type="ECO:0000313" key="4">
    <source>
        <dbReference type="EMBL" id="GMQ30711.1"/>
    </source>
</evidence>
<dbReference type="Proteomes" id="UP001338309">
    <property type="component" value="Unassembled WGS sequence"/>
</dbReference>
<dbReference type="Pfam" id="PF08401">
    <property type="entry name" value="ArdcN"/>
    <property type="match status" value="1"/>
</dbReference>
<sequence length="323" mass="37066">MKTTAKNSRKSANGKAARARKGEVDTQWTPTDVYESFTQLILDKLEQGVVPWYQPWNCNGLPSNYLTKKPYRGINLWLLLSLNHELPFYLTFKQAKELGGMVKKGSKAIPVCYWNFVYKHKETGRTIPDGLLGDYPIDTLTKVCFLKEYKVFPIEQIDGIDWELSEKGENQSLPVLERCESVFAEMHEPPKLTHEREEAYYHPSLDLINLPPKPRFKTAEDYYSVLFHELVHSTGHKNRLNRPGVEEIDYFGSENYSTEELIAEMGAGFLCGFTGIQEARLIDNQAAYIKNWISRLKNDKNLLIDAASKAQKAVDYLLNVCPF</sequence>
<evidence type="ECO:0000256" key="1">
    <source>
        <dbReference type="SAM" id="MobiDB-lite"/>
    </source>
</evidence>
<dbReference type="InterPro" id="IPR013610">
    <property type="entry name" value="ArdC_N"/>
</dbReference>